<keyword evidence="1" id="KW-0423">Lactose metabolism</keyword>
<dbReference type="GO" id="GO:0005988">
    <property type="term" value="P:lactose metabolic process"/>
    <property type="evidence" value="ECO:0007669"/>
    <property type="project" value="UniProtKB-KW"/>
</dbReference>
<keyword evidence="4" id="KW-0804">Transcription</keyword>
<evidence type="ECO:0000256" key="2">
    <source>
        <dbReference type="ARBA" id="ARBA00023015"/>
    </source>
</evidence>
<dbReference type="InterPro" id="IPR018356">
    <property type="entry name" value="Tscrpt_reg_HTH_DeoR_CS"/>
</dbReference>
<dbReference type="SMART" id="SM01134">
    <property type="entry name" value="DeoRC"/>
    <property type="match status" value="1"/>
</dbReference>
<feature type="domain" description="HTH deoR-type" evidence="5">
    <location>
        <begin position="3"/>
        <end position="58"/>
    </location>
</feature>
<dbReference type="InterPro" id="IPR001034">
    <property type="entry name" value="DeoR_HTH"/>
</dbReference>
<evidence type="ECO:0000313" key="7">
    <source>
        <dbReference type="Proteomes" id="UP000194154"/>
    </source>
</evidence>
<dbReference type="InterPro" id="IPR036388">
    <property type="entry name" value="WH-like_DNA-bd_sf"/>
</dbReference>
<dbReference type="PRINTS" id="PR00037">
    <property type="entry name" value="HTHLACR"/>
</dbReference>
<dbReference type="PROSITE" id="PS51000">
    <property type="entry name" value="HTH_DEOR_2"/>
    <property type="match status" value="1"/>
</dbReference>
<dbReference type="SUPFAM" id="SSF100950">
    <property type="entry name" value="NagB/RpiA/CoA transferase-like"/>
    <property type="match status" value="1"/>
</dbReference>
<evidence type="ECO:0000256" key="4">
    <source>
        <dbReference type="ARBA" id="ARBA00023163"/>
    </source>
</evidence>
<keyword evidence="3" id="KW-0238">DNA-binding</keyword>
<dbReference type="Gene3D" id="3.40.50.1360">
    <property type="match status" value="1"/>
</dbReference>
<evidence type="ECO:0000256" key="1">
    <source>
        <dbReference type="ARBA" id="ARBA00022736"/>
    </source>
</evidence>
<dbReference type="KEGG" id="mcak:MCCS_06550"/>
<protein>
    <submittedName>
        <fullName evidence="6">Lactose phosphotransferase system repressor</fullName>
    </submittedName>
</protein>
<dbReference type="Proteomes" id="UP000194154">
    <property type="component" value="Chromosome"/>
</dbReference>
<dbReference type="GO" id="GO:0003677">
    <property type="term" value="F:DNA binding"/>
    <property type="evidence" value="ECO:0007669"/>
    <property type="project" value="UniProtKB-KW"/>
</dbReference>
<dbReference type="OrthoDB" id="9797223at2"/>
<name>A0A1W7A9J9_9STAP</name>
<evidence type="ECO:0000313" key="6">
    <source>
        <dbReference type="EMBL" id="ARQ06305.1"/>
    </source>
</evidence>
<sequence length="245" mass="27814">MLTIERHNTILRLLEIHEIITLQMLVDETNCSESTIRRDLSTLENEGQLIRIHGGAKKVTDKHRDIALSVKSTKKTHEKEEIAKVAAAQVRNNDCIYLDAGSSTLMMIPYLDQAHITIVTNGLTHVPPLVEKGYEVYMIGGFIKRDTHASIGVQAIESLRQFRFDKAFMGANGVHLTQGITTPDIEEAYIKRKAIEKAEQIYFLVDDSKFDEVTFAKVSDLQEGRTMLITNRENNLQHKYGKYLI</sequence>
<dbReference type="GO" id="GO:0003700">
    <property type="term" value="F:DNA-binding transcription factor activity"/>
    <property type="evidence" value="ECO:0007669"/>
    <property type="project" value="InterPro"/>
</dbReference>
<evidence type="ECO:0000256" key="3">
    <source>
        <dbReference type="ARBA" id="ARBA00023125"/>
    </source>
</evidence>
<accession>A0A1W7A9J9</accession>
<dbReference type="InterPro" id="IPR014036">
    <property type="entry name" value="DeoR-like_C"/>
</dbReference>
<dbReference type="Gene3D" id="1.10.10.10">
    <property type="entry name" value="Winged helix-like DNA-binding domain superfamily/Winged helix DNA-binding domain"/>
    <property type="match status" value="1"/>
</dbReference>
<dbReference type="GO" id="GO:0016740">
    <property type="term" value="F:transferase activity"/>
    <property type="evidence" value="ECO:0007669"/>
    <property type="project" value="UniProtKB-KW"/>
</dbReference>
<dbReference type="SMART" id="SM00420">
    <property type="entry name" value="HTH_DEOR"/>
    <property type="match status" value="1"/>
</dbReference>
<dbReference type="PANTHER" id="PTHR30363:SF56">
    <property type="entry name" value="TRANSCRIPTIONAL REGULATOR, DEOR FAMILY"/>
    <property type="match status" value="1"/>
</dbReference>
<proteinExistence type="predicted"/>
<dbReference type="GeneID" id="35294792"/>
<dbReference type="Pfam" id="PF08220">
    <property type="entry name" value="HTH_DeoR"/>
    <property type="match status" value="1"/>
</dbReference>
<dbReference type="InterPro" id="IPR050313">
    <property type="entry name" value="Carb_Metab_HTH_regulators"/>
</dbReference>
<dbReference type="SUPFAM" id="SSF46785">
    <property type="entry name" value="Winged helix' DNA-binding domain"/>
    <property type="match status" value="1"/>
</dbReference>
<dbReference type="Pfam" id="PF00455">
    <property type="entry name" value="DeoRC"/>
    <property type="match status" value="1"/>
</dbReference>
<organism evidence="6 7">
    <name type="scientific">Macrococcoides canis</name>
    <dbReference type="NCBI Taxonomy" id="1855823"/>
    <lineage>
        <taxon>Bacteria</taxon>
        <taxon>Bacillati</taxon>
        <taxon>Bacillota</taxon>
        <taxon>Bacilli</taxon>
        <taxon>Bacillales</taxon>
        <taxon>Staphylococcaceae</taxon>
        <taxon>Macrococcoides</taxon>
    </lineage>
</organism>
<dbReference type="InterPro" id="IPR036390">
    <property type="entry name" value="WH_DNA-bd_sf"/>
</dbReference>
<dbReference type="PANTHER" id="PTHR30363">
    <property type="entry name" value="HTH-TYPE TRANSCRIPTIONAL REGULATOR SRLR-RELATED"/>
    <property type="match status" value="1"/>
</dbReference>
<dbReference type="PROSITE" id="PS00894">
    <property type="entry name" value="HTH_DEOR_1"/>
    <property type="match status" value="1"/>
</dbReference>
<dbReference type="RefSeq" id="WP_086041981.1">
    <property type="nucleotide sequence ID" value="NZ_CBCRZA010000001.1"/>
</dbReference>
<dbReference type="AlphaFoldDB" id="A0A1W7A9J9"/>
<dbReference type="STRING" id="1855823.MCCS_06550"/>
<evidence type="ECO:0000259" key="5">
    <source>
        <dbReference type="PROSITE" id="PS51000"/>
    </source>
</evidence>
<dbReference type="EMBL" id="CP021059">
    <property type="protein sequence ID" value="ARQ06305.1"/>
    <property type="molecule type" value="Genomic_DNA"/>
</dbReference>
<gene>
    <name evidence="6" type="primary">lacR</name>
    <name evidence="6" type="ORF">MCCS_06550</name>
</gene>
<keyword evidence="6" id="KW-0808">Transferase</keyword>
<dbReference type="InterPro" id="IPR037171">
    <property type="entry name" value="NagB/RpiA_transferase-like"/>
</dbReference>
<reference evidence="6 7" key="1">
    <citation type="journal article" date="2017" name="Int. J. Syst. Evol. Microbiol.">
        <title>Macrococcus canis sp. nov., a skin bacterium associated with infections in dogs.</title>
        <authorList>
            <person name="Gobeli Brawand S."/>
            <person name="Cotting K."/>
            <person name="Gomez-Sanz E."/>
            <person name="Collaud A."/>
            <person name="Thomann A."/>
            <person name="Brodard I."/>
            <person name="Rodriguez-Campos S."/>
            <person name="Strauss C."/>
            <person name="Perreten V."/>
        </authorList>
    </citation>
    <scope>NUCLEOTIDE SEQUENCE [LARGE SCALE GENOMIC DNA]</scope>
    <source>
        <strain evidence="6 7">KM45013</strain>
    </source>
</reference>
<keyword evidence="2" id="KW-0805">Transcription regulation</keyword>
<keyword evidence="7" id="KW-1185">Reference proteome</keyword>